<dbReference type="Pfam" id="PF10002">
    <property type="entry name" value="DUF2243"/>
    <property type="match status" value="1"/>
</dbReference>
<dbReference type="EMBL" id="JAHQCR010000076">
    <property type="protein sequence ID" value="MBU9723386.1"/>
    <property type="molecule type" value="Genomic_DNA"/>
</dbReference>
<keyword evidence="1" id="KW-1133">Transmembrane helix</keyword>
<dbReference type="RefSeq" id="WP_088077050.1">
    <property type="nucleotide sequence ID" value="NZ_JAHQCR010000076.1"/>
</dbReference>
<evidence type="ECO:0000313" key="2">
    <source>
        <dbReference type="EMBL" id="MBU9723386.1"/>
    </source>
</evidence>
<feature type="transmembrane region" description="Helical" evidence="1">
    <location>
        <begin position="54"/>
        <end position="73"/>
    </location>
</feature>
<keyword evidence="3" id="KW-1185">Reference proteome</keyword>
<accession>A0ABS6JXQ9</accession>
<feature type="transmembrane region" description="Helical" evidence="1">
    <location>
        <begin position="9"/>
        <end position="34"/>
    </location>
</feature>
<sequence length="155" mass="16889">MSVKTKRKLIVIGSFILGFGFLGAMDGIMFHQILQWHSVVMDTDRTGQIMSDGIFHFATTITLVAGGVILWLAGNPTDLSKGVRLLVGYFMIGGGTFNLIEGIINHHILEIHRVRPDAANPLMYDLAFLASGVILIVVGLLIKRGRRTTPTTITG</sequence>
<keyword evidence="1" id="KW-0472">Membrane</keyword>
<feature type="transmembrane region" description="Helical" evidence="1">
    <location>
        <begin position="85"/>
        <end position="104"/>
    </location>
</feature>
<proteinExistence type="predicted"/>
<name>A0ABS6JXQ9_9BACI</name>
<reference evidence="2 3" key="1">
    <citation type="submission" date="2021-06" db="EMBL/GenBank/DDBJ databases">
        <title>Bacillus sp. RD4P76, an endophyte from a halophyte.</title>
        <authorList>
            <person name="Sun J.-Q."/>
        </authorList>
    </citation>
    <scope>NUCLEOTIDE SEQUENCE [LARGE SCALE GENOMIC DNA]</scope>
    <source>
        <strain evidence="2 3">JCM 17098</strain>
    </source>
</reference>
<evidence type="ECO:0000313" key="3">
    <source>
        <dbReference type="Proteomes" id="UP000790580"/>
    </source>
</evidence>
<feature type="transmembrane region" description="Helical" evidence="1">
    <location>
        <begin position="124"/>
        <end position="142"/>
    </location>
</feature>
<gene>
    <name evidence="2" type="ORF">KS407_18365</name>
</gene>
<keyword evidence="1" id="KW-0812">Transmembrane</keyword>
<organism evidence="2 3">
    <name type="scientific">Evansella alkalicola</name>
    <dbReference type="NCBI Taxonomy" id="745819"/>
    <lineage>
        <taxon>Bacteria</taxon>
        <taxon>Bacillati</taxon>
        <taxon>Bacillota</taxon>
        <taxon>Bacilli</taxon>
        <taxon>Bacillales</taxon>
        <taxon>Bacillaceae</taxon>
        <taxon>Evansella</taxon>
    </lineage>
</organism>
<evidence type="ECO:0000256" key="1">
    <source>
        <dbReference type="SAM" id="Phobius"/>
    </source>
</evidence>
<protein>
    <submittedName>
        <fullName evidence="2">DUF2243 domain-containing protein</fullName>
    </submittedName>
</protein>
<dbReference type="InterPro" id="IPR018719">
    <property type="entry name" value="DUF2243_membrane"/>
</dbReference>
<comment type="caution">
    <text evidence="2">The sequence shown here is derived from an EMBL/GenBank/DDBJ whole genome shotgun (WGS) entry which is preliminary data.</text>
</comment>
<dbReference type="Proteomes" id="UP000790580">
    <property type="component" value="Unassembled WGS sequence"/>
</dbReference>